<dbReference type="PANTHER" id="PTHR46115">
    <property type="entry name" value="THIOREDOXIN-LIKE PROTEIN 1"/>
    <property type="match status" value="1"/>
</dbReference>
<gene>
    <name evidence="6" type="primary">LOC111277704</name>
</gene>
<dbReference type="CDD" id="cd02947">
    <property type="entry name" value="TRX_family"/>
    <property type="match status" value="1"/>
</dbReference>
<dbReference type="Gene3D" id="3.40.30.10">
    <property type="entry name" value="Glutaredoxin"/>
    <property type="match status" value="1"/>
</dbReference>
<evidence type="ECO:0000256" key="3">
    <source>
        <dbReference type="SAM" id="MobiDB-lite"/>
    </source>
</evidence>
<name>A0A6P5WWH3_DURZI</name>
<accession>A0A6P5WWH3</accession>
<dbReference type="OrthoDB" id="10263751at2759"/>
<feature type="compositionally biased region" description="Low complexity" evidence="3">
    <location>
        <begin position="7"/>
        <end position="21"/>
    </location>
</feature>
<protein>
    <submittedName>
        <fullName evidence="6">Thioredoxin F-type, chloroplastic-like isoform X1</fullName>
    </submittedName>
</protein>
<dbReference type="GeneID" id="111277704"/>
<dbReference type="PROSITE" id="PS00194">
    <property type="entry name" value="THIOREDOXIN_1"/>
    <property type="match status" value="1"/>
</dbReference>
<evidence type="ECO:0000313" key="5">
    <source>
        <dbReference type="Proteomes" id="UP000515121"/>
    </source>
</evidence>
<comment type="similarity">
    <text evidence="2">Belongs to the thioredoxin family. Plant F-type subfamily.</text>
</comment>
<evidence type="ECO:0000259" key="4">
    <source>
        <dbReference type="PROSITE" id="PS51352"/>
    </source>
</evidence>
<feature type="domain" description="Thioredoxin" evidence="4">
    <location>
        <begin position="65"/>
        <end position="187"/>
    </location>
</feature>
<organism evidence="5 6">
    <name type="scientific">Durio zibethinus</name>
    <name type="common">Durian</name>
    <dbReference type="NCBI Taxonomy" id="66656"/>
    <lineage>
        <taxon>Eukaryota</taxon>
        <taxon>Viridiplantae</taxon>
        <taxon>Streptophyta</taxon>
        <taxon>Embryophyta</taxon>
        <taxon>Tracheophyta</taxon>
        <taxon>Spermatophyta</taxon>
        <taxon>Magnoliopsida</taxon>
        <taxon>eudicotyledons</taxon>
        <taxon>Gunneridae</taxon>
        <taxon>Pentapetalae</taxon>
        <taxon>rosids</taxon>
        <taxon>malvids</taxon>
        <taxon>Malvales</taxon>
        <taxon>Malvaceae</taxon>
        <taxon>Helicteroideae</taxon>
        <taxon>Durio</taxon>
    </lineage>
</organism>
<dbReference type="RefSeq" id="XP_022719851.1">
    <property type="nucleotide sequence ID" value="XM_022864116.1"/>
</dbReference>
<dbReference type="PROSITE" id="PS51352">
    <property type="entry name" value="THIOREDOXIN_2"/>
    <property type="match status" value="1"/>
</dbReference>
<evidence type="ECO:0000256" key="1">
    <source>
        <dbReference type="ARBA" id="ARBA00023157"/>
    </source>
</evidence>
<dbReference type="KEGG" id="dzi:111277704"/>
<reference evidence="6" key="1">
    <citation type="submission" date="2025-08" db="UniProtKB">
        <authorList>
            <consortium name="RefSeq"/>
        </authorList>
    </citation>
    <scope>IDENTIFICATION</scope>
    <source>
        <tissue evidence="6">Fruit stalk</tissue>
    </source>
</reference>
<dbReference type="AlphaFoldDB" id="A0A6P5WWH3"/>
<dbReference type="Pfam" id="PF00085">
    <property type="entry name" value="Thioredoxin"/>
    <property type="match status" value="1"/>
</dbReference>
<keyword evidence="5" id="KW-1185">Reference proteome</keyword>
<feature type="region of interest" description="Disordered" evidence="3">
    <location>
        <begin position="1"/>
        <end position="21"/>
    </location>
</feature>
<keyword evidence="1" id="KW-1015">Disulfide bond</keyword>
<proteinExistence type="inferred from homology"/>
<evidence type="ECO:0000256" key="2">
    <source>
        <dbReference type="ARBA" id="ARBA00038337"/>
    </source>
</evidence>
<evidence type="ECO:0000313" key="6">
    <source>
        <dbReference type="RefSeq" id="XP_022719851.1"/>
    </source>
</evidence>
<dbReference type="Proteomes" id="UP000515121">
    <property type="component" value="Unplaced"/>
</dbReference>
<dbReference type="SUPFAM" id="SSF52833">
    <property type="entry name" value="Thioredoxin-like"/>
    <property type="match status" value="1"/>
</dbReference>
<sequence>MLLLQLSVSPPSAGRSSSSLSCTEAHPTAAFCRVSSTSKSCFLLESSSLKTVKSISRTKNNKRNGAVLKVRSSLDTAATVGKVTEVTKDTFWPIVNAAGDKTVVLDMYTQWCGPCKVIAPRFQELSEKYLDVVFLKLDCNQENKPLAKELGIRVVPTFKILKHKKIVKEVTGAKLEDLVLAIDTVRST</sequence>
<dbReference type="PRINTS" id="PR00421">
    <property type="entry name" value="THIOREDOXIN"/>
</dbReference>
<dbReference type="InterPro" id="IPR036249">
    <property type="entry name" value="Thioredoxin-like_sf"/>
</dbReference>
<dbReference type="InterPro" id="IPR013766">
    <property type="entry name" value="Thioredoxin_domain"/>
</dbReference>
<dbReference type="InterPro" id="IPR017937">
    <property type="entry name" value="Thioredoxin_CS"/>
</dbReference>